<gene>
    <name evidence="1" type="ORF">DRW41_05005</name>
</gene>
<sequence length="65" mass="7809">MESHPLDYDTLRHYLLEKWEIAREEGKLLYSEQELQRVLKLLVFNLGIEKALNTIPREQIKISKK</sequence>
<organism evidence="1 2">
    <name type="scientific">Neobacillus piezotolerans</name>
    <dbReference type="NCBI Taxonomy" id="2259171"/>
    <lineage>
        <taxon>Bacteria</taxon>
        <taxon>Bacillati</taxon>
        <taxon>Bacillota</taxon>
        <taxon>Bacilli</taxon>
        <taxon>Bacillales</taxon>
        <taxon>Bacillaceae</taxon>
        <taxon>Neobacillus</taxon>
    </lineage>
</organism>
<reference evidence="1 2" key="1">
    <citation type="submission" date="2018-07" db="EMBL/GenBank/DDBJ databases">
        <title>Bacillus sp. YLB-04 draft genome sequence.</title>
        <authorList>
            <person name="Yu L."/>
            <person name="Tang X."/>
        </authorList>
    </citation>
    <scope>NUCLEOTIDE SEQUENCE [LARGE SCALE GENOMIC DNA]</scope>
    <source>
        <strain evidence="1 2">YLB-04</strain>
    </source>
</reference>
<accession>A0A3D8GXY3</accession>
<dbReference type="EMBL" id="QNQT01000001">
    <property type="protein sequence ID" value="RDU38916.1"/>
    <property type="molecule type" value="Genomic_DNA"/>
</dbReference>
<comment type="caution">
    <text evidence="1">The sequence shown here is derived from an EMBL/GenBank/DDBJ whole genome shotgun (WGS) entry which is preliminary data.</text>
</comment>
<keyword evidence="2" id="KW-1185">Reference proteome</keyword>
<dbReference type="Proteomes" id="UP000257144">
    <property type="component" value="Unassembled WGS sequence"/>
</dbReference>
<proteinExistence type="predicted"/>
<evidence type="ECO:0000313" key="2">
    <source>
        <dbReference type="Proteomes" id="UP000257144"/>
    </source>
</evidence>
<dbReference type="AlphaFoldDB" id="A0A3D8GXY3"/>
<protein>
    <submittedName>
        <fullName evidence="1">Uncharacterized protein</fullName>
    </submittedName>
</protein>
<name>A0A3D8GXY3_9BACI</name>
<evidence type="ECO:0000313" key="1">
    <source>
        <dbReference type="EMBL" id="RDU38916.1"/>
    </source>
</evidence>